<dbReference type="Proteomes" id="UP000427769">
    <property type="component" value="Chromosome"/>
</dbReference>
<accession>A0A5K7ZAT5</accession>
<dbReference type="SUPFAM" id="SSF54631">
    <property type="entry name" value="CBS-domain pair"/>
    <property type="match status" value="1"/>
</dbReference>
<keyword evidence="3" id="KW-1185">Reference proteome</keyword>
<gene>
    <name evidence="2" type="ORF">DSCW_47060</name>
</gene>
<dbReference type="KEGG" id="dwd:DSCW_47060"/>
<sequence length="183" mass="21177">MEKMKVLDLMVTKDRFPKISDDTTFFDALVTLEKAQEKYLAGKAEQRILLVEDEHGKIVSKISPIDLMRGLEKQYEQINLGEIIRRSGLTYIWTAMQKDYRLWEDPFNDLCRKAIEVKIRNFIKAPGEGQIVGAEDALAKCFHLFVMNRHDSLFVVEDDEIIGLLRFSDVYKKVSKIMKACAL</sequence>
<proteinExistence type="predicted"/>
<dbReference type="RefSeq" id="WP_155306050.1">
    <property type="nucleotide sequence ID" value="NZ_AP021875.1"/>
</dbReference>
<dbReference type="InterPro" id="IPR000644">
    <property type="entry name" value="CBS_dom"/>
</dbReference>
<evidence type="ECO:0000259" key="1">
    <source>
        <dbReference type="Pfam" id="PF00571"/>
    </source>
</evidence>
<organism evidence="2 3">
    <name type="scientific">Desulfosarcina widdelii</name>
    <dbReference type="NCBI Taxonomy" id="947919"/>
    <lineage>
        <taxon>Bacteria</taxon>
        <taxon>Pseudomonadati</taxon>
        <taxon>Thermodesulfobacteriota</taxon>
        <taxon>Desulfobacteria</taxon>
        <taxon>Desulfobacterales</taxon>
        <taxon>Desulfosarcinaceae</taxon>
        <taxon>Desulfosarcina</taxon>
    </lineage>
</organism>
<name>A0A5K7ZAT5_9BACT</name>
<dbReference type="OrthoDB" id="5470806at2"/>
<reference evidence="2 3" key="1">
    <citation type="submission" date="2019-11" db="EMBL/GenBank/DDBJ databases">
        <title>Comparative genomics of hydrocarbon-degrading Desulfosarcina strains.</title>
        <authorList>
            <person name="Watanabe M."/>
            <person name="Kojima H."/>
            <person name="Fukui M."/>
        </authorList>
    </citation>
    <scope>NUCLEOTIDE SEQUENCE [LARGE SCALE GENOMIC DNA]</scope>
    <source>
        <strain evidence="2 3">PP31</strain>
    </source>
</reference>
<dbReference type="Pfam" id="PF00571">
    <property type="entry name" value="CBS"/>
    <property type="match status" value="1"/>
</dbReference>
<evidence type="ECO:0000313" key="3">
    <source>
        <dbReference type="Proteomes" id="UP000427769"/>
    </source>
</evidence>
<dbReference type="AlphaFoldDB" id="A0A5K7ZAT5"/>
<protein>
    <recommendedName>
        <fullName evidence="1">CBS domain-containing protein</fullName>
    </recommendedName>
</protein>
<dbReference type="Gene3D" id="3.10.580.10">
    <property type="entry name" value="CBS-domain"/>
    <property type="match status" value="1"/>
</dbReference>
<dbReference type="EMBL" id="AP021875">
    <property type="protein sequence ID" value="BBO77289.1"/>
    <property type="molecule type" value="Genomic_DNA"/>
</dbReference>
<dbReference type="InterPro" id="IPR046342">
    <property type="entry name" value="CBS_dom_sf"/>
</dbReference>
<evidence type="ECO:0000313" key="2">
    <source>
        <dbReference type="EMBL" id="BBO77289.1"/>
    </source>
</evidence>
<feature type="domain" description="CBS" evidence="1">
    <location>
        <begin position="132"/>
        <end position="174"/>
    </location>
</feature>